<accession>A0A1T4SRN2</accession>
<name>A0A1T4SRN2_9HYPH</name>
<evidence type="ECO:0000313" key="2">
    <source>
        <dbReference type="EMBL" id="SKA30950.1"/>
    </source>
</evidence>
<organism evidence="2 3">
    <name type="scientific">Enhydrobacter aerosaccus</name>
    <dbReference type="NCBI Taxonomy" id="225324"/>
    <lineage>
        <taxon>Bacteria</taxon>
        <taxon>Pseudomonadati</taxon>
        <taxon>Pseudomonadota</taxon>
        <taxon>Alphaproteobacteria</taxon>
        <taxon>Hyphomicrobiales</taxon>
        <taxon>Enhydrobacter</taxon>
    </lineage>
</organism>
<dbReference type="Proteomes" id="UP000190092">
    <property type="component" value="Unassembled WGS sequence"/>
</dbReference>
<gene>
    <name evidence="2" type="ORF">SAMN02745126_05057</name>
</gene>
<dbReference type="RefSeq" id="WP_085936804.1">
    <property type="nucleotide sequence ID" value="NZ_FUWJ01000009.1"/>
</dbReference>
<protein>
    <submittedName>
        <fullName evidence="2">Uncharacterized protein</fullName>
    </submittedName>
</protein>
<proteinExistence type="predicted"/>
<dbReference type="AlphaFoldDB" id="A0A1T4SRN2"/>
<dbReference type="EMBL" id="FUWJ01000009">
    <property type="protein sequence ID" value="SKA30950.1"/>
    <property type="molecule type" value="Genomic_DNA"/>
</dbReference>
<sequence length="93" mass="10319">MTAAFLDVRLADARQAATAKALQHGVRPHAGHQQDVRRQQDARRDVARLLGLDRLPAEGPRLACGWQREADGRLVCRWEPDPAVSVVPTDGRF</sequence>
<feature type="region of interest" description="Disordered" evidence="1">
    <location>
        <begin position="19"/>
        <end position="41"/>
    </location>
</feature>
<evidence type="ECO:0000256" key="1">
    <source>
        <dbReference type="SAM" id="MobiDB-lite"/>
    </source>
</evidence>
<dbReference type="STRING" id="225324.SAMN02745126_05057"/>
<evidence type="ECO:0000313" key="3">
    <source>
        <dbReference type="Proteomes" id="UP000190092"/>
    </source>
</evidence>
<reference evidence="3" key="1">
    <citation type="submission" date="2017-02" db="EMBL/GenBank/DDBJ databases">
        <authorList>
            <person name="Varghese N."/>
            <person name="Submissions S."/>
        </authorList>
    </citation>
    <scope>NUCLEOTIDE SEQUENCE [LARGE SCALE GENOMIC DNA]</scope>
    <source>
        <strain evidence="3">ATCC 27094</strain>
    </source>
</reference>
<keyword evidence="3" id="KW-1185">Reference proteome</keyword>
<feature type="compositionally biased region" description="Basic and acidic residues" evidence="1">
    <location>
        <begin position="32"/>
        <end position="41"/>
    </location>
</feature>